<dbReference type="RefSeq" id="WP_132873477.1">
    <property type="nucleotide sequence ID" value="NZ_SMGG01000004.1"/>
</dbReference>
<dbReference type="InterPro" id="IPR007485">
    <property type="entry name" value="LPS_assembly_LptE"/>
</dbReference>
<proteinExistence type="predicted"/>
<name>A0A4R1K8H5_9BACT</name>
<protein>
    <submittedName>
        <fullName evidence="1">Lipopolysaccharide assembly protein</fullName>
    </submittedName>
</protein>
<evidence type="ECO:0000313" key="1">
    <source>
        <dbReference type="EMBL" id="TCK60632.1"/>
    </source>
</evidence>
<dbReference type="GO" id="GO:0019867">
    <property type="term" value="C:outer membrane"/>
    <property type="evidence" value="ECO:0007669"/>
    <property type="project" value="InterPro"/>
</dbReference>
<keyword evidence="2" id="KW-1185">Reference proteome</keyword>
<dbReference type="OrthoDB" id="9989502at2"/>
<gene>
    <name evidence="1" type="ORF">C8D98_1510</name>
</gene>
<organism evidence="1 2">
    <name type="scientific">Seleniivibrio woodruffii</name>
    <dbReference type="NCBI Taxonomy" id="1078050"/>
    <lineage>
        <taxon>Bacteria</taxon>
        <taxon>Pseudomonadati</taxon>
        <taxon>Deferribacterota</taxon>
        <taxon>Deferribacteres</taxon>
        <taxon>Deferribacterales</taxon>
        <taxon>Geovibrionaceae</taxon>
        <taxon>Seleniivibrio</taxon>
    </lineage>
</organism>
<evidence type="ECO:0000313" key="2">
    <source>
        <dbReference type="Proteomes" id="UP000294614"/>
    </source>
</evidence>
<accession>A0A4R1K8H5</accession>
<comment type="caution">
    <text evidence="1">The sequence shown here is derived from an EMBL/GenBank/DDBJ whole genome shotgun (WGS) entry which is preliminary data.</text>
</comment>
<reference evidence="1 2" key="1">
    <citation type="submission" date="2019-03" db="EMBL/GenBank/DDBJ databases">
        <title>Genomic Encyclopedia of Type Strains, Phase IV (KMG-IV): sequencing the most valuable type-strain genomes for metagenomic binning, comparative biology and taxonomic classification.</title>
        <authorList>
            <person name="Goeker M."/>
        </authorList>
    </citation>
    <scope>NUCLEOTIDE SEQUENCE [LARGE SCALE GENOMIC DNA]</scope>
    <source>
        <strain evidence="1 2">DSM 24984</strain>
    </source>
</reference>
<dbReference type="GO" id="GO:0043165">
    <property type="term" value="P:Gram-negative-bacterium-type cell outer membrane assembly"/>
    <property type="evidence" value="ECO:0007669"/>
    <property type="project" value="InterPro"/>
</dbReference>
<dbReference type="EMBL" id="SMGG01000004">
    <property type="protein sequence ID" value="TCK60632.1"/>
    <property type="molecule type" value="Genomic_DNA"/>
</dbReference>
<dbReference type="Proteomes" id="UP000294614">
    <property type="component" value="Unassembled WGS sequence"/>
</dbReference>
<dbReference type="PROSITE" id="PS51257">
    <property type="entry name" value="PROKAR_LIPOPROTEIN"/>
    <property type="match status" value="1"/>
</dbReference>
<dbReference type="Pfam" id="PF04390">
    <property type="entry name" value="LptE"/>
    <property type="match status" value="1"/>
</dbReference>
<dbReference type="AlphaFoldDB" id="A0A4R1K8H5"/>
<sequence>MIKKAVLLTLLMTVFVYGCGYKMAVTGTKAAFKIYPASIENVSKEANIDHLFENEVKSYFSSINALAPQSTADYVGYVTLTGVSSSAAVKLTSGQTATFDLYATLNITVKDKAGNEIFVKSLGSSVTYNQTSSLSASVSNRNNAIKQAVRDALETFRYEFENR</sequence>